<feature type="chain" id="PRO_5037805226" evidence="1">
    <location>
        <begin position="28"/>
        <end position="312"/>
    </location>
</feature>
<reference evidence="2" key="1">
    <citation type="submission" date="2020-08" db="EMBL/GenBank/DDBJ databases">
        <title>Lewinella bacteria from marine environments.</title>
        <authorList>
            <person name="Zhong Y."/>
        </authorList>
    </citation>
    <scope>NUCLEOTIDE SEQUENCE</scope>
    <source>
        <strain evidence="2">KCTC 42187</strain>
    </source>
</reference>
<evidence type="ECO:0000256" key="1">
    <source>
        <dbReference type="SAM" id="SignalP"/>
    </source>
</evidence>
<sequence>MKAPYPLFVPRVCCLLLVGLLVLPACEEPIDSPVEIIEPKLVLSSTFSPGKKVRVYLSITQPITGEVRLQDIRNADVRLYEGPQLLESLIYMPGAEDAPGYYQTVSFEPQVGRRYTLHASAGSLTPVSAESYVPTSIPITSLTLSELNSRDIGTLKVYDFELNVDYNDPEDEVNYYDLRISQEIIPFRVNASGDTTFYEAITKSVQAPGPILSPNGRPGQASILVKDKPNSRGVTLALQSQIEPKHEKAGNLIAELRTVSEPYFQFQRNVQGEGAVFGGINEPSVNIYTNVRQGYGLFAGFNSVVSKITLAE</sequence>
<dbReference type="Proteomes" id="UP000650081">
    <property type="component" value="Unassembled WGS sequence"/>
</dbReference>
<dbReference type="EMBL" id="JACSIT010000100">
    <property type="protein sequence ID" value="MBC6994498.1"/>
    <property type="molecule type" value="Genomic_DNA"/>
</dbReference>
<name>A0A923T8Z2_9BACT</name>
<dbReference type="Pfam" id="PF14054">
    <property type="entry name" value="DUF4249"/>
    <property type="match status" value="1"/>
</dbReference>
<proteinExistence type="predicted"/>
<keyword evidence="3" id="KW-1185">Reference proteome</keyword>
<dbReference type="AlphaFoldDB" id="A0A923T8Z2"/>
<evidence type="ECO:0000313" key="3">
    <source>
        <dbReference type="Proteomes" id="UP000650081"/>
    </source>
</evidence>
<dbReference type="RefSeq" id="WP_187466570.1">
    <property type="nucleotide sequence ID" value="NZ_JACSIT010000100.1"/>
</dbReference>
<gene>
    <name evidence="2" type="ORF">H9S92_10000</name>
</gene>
<evidence type="ECO:0000313" key="2">
    <source>
        <dbReference type="EMBL" id="MBC6994498.1"/>
    </source>
</evidence>
<protein>
    <submittedName>
        <fullName evidence="2">DUF4249 domain-containing protein</fullName>
    </submittedName>
</protein>
<dbReference type="InterPro" id="IPR025345">
    <property type="entry name" value="DUF4249"/>
</dbReference>
<feature type="signal peptide" evidence="1">
    <location>
        <begin position="1"/>
        <end position="27"/>
    </location>
</feature>
<keyword evidence="1" id="KW-0732">Signal</keyword>
<organism evidence="2 3">
    <name type="scientific">Neolewinella lacunae</name>
    <dbReference type="NCBI Taxonomy" id="1517758"/>
    <lineage>
        <taxon>Bacteria</taxon>
        <taxon>Pseudomonadati</taxon>
        <taxon>Bacteroidota</taxon>
        <taxon>Saprospiria</taxon>
        <taxon>Saprospirales</taxon>
        <taxon>Lewinellaceae</taxon>
        <taxon>Neolewinella</taxon>
    </lineage>
</organism>
<accession>A0A923T8Z2</accession>
<comment type="caution">
    <text evidence="2">The sequence shown here is derived from an EMBL/GenBank/DDBJ whole genome shotgun (WGS) entry which is preliminary data.</text>
</comment>